<dbReference type="PANTHER" id="PTHR30572:SF15">
    <property type="entry name" value="ABC TRANSPORTER PERMEASE"/>
    <property type="match status" value="1"/>
</dbReference>
<sequence length="390" mass="41585">MKLLLAYSVRNAWSRGRTTMLTVIGMGLVSLIFLSVLMIGDGLTRALVDSGSPTNVLLLRQGATTEIASGLYRNQTHIIRSLPGIASDTDGNPVALAELVVLVSLTKTGGEAPVNVTVRGTHPMAFTLRPQVRLVEGRPWQPGTAEIVVGSQIASRFLPHGIGSALRVGKRDWQVVGIMTADGTAFESEIWGDVDLLMAAYGRESYSSLTLRLSDEAAFEPLNRLIADDPRLMLQVKRERDYYREKSVTLATFIRVLGFTFTTIFSIGALLGGTMTMYGAVAARTREIGTLRALGFVPTSICFVFLIESLIIGATAGALALAGGAALQFVTLSTMNFSTFAEVAFRLTLTPPSAAATLSFSLLISLLGGLPPAIRAARVPLVTALQAPGR</sequence>
<evidence type="ECO:0000259" key="8">
    <source>
        <dbReference type="Pfam" id="PF12704"/>
    </source>
</evidence>
<keyword evidence="2" id="KW-1003">Cell membrane</keyword>
<feature type="domain" description="ABC3 transporter permease C-terminal" evidence="7">
    <location>
        <begin position="260"/>
        <end position="380"/>
    </location>
</feature>
<dbReference type="STRING" id="1715989.NITINOP_1876"/>
<dbReference type="PANTHER" id="PTHR30572">
    <property type="entry name" value="MEMBRANE COMPONENT OF TRANSPORTER-RELATED"/>
    <property type="match status" value="1"/>
</dbReference>
<keyword evidence="10" id="KW-1185">Reference proteome</keyword>
<organism evidence="9 10">
    <name type="scientific">Candidatus Nitrospira inopinata</name>
    <dbReference type="NCBI Taxonomy" id="1715989"/>
    <lineage>
        <taxon>Bacteria</taxon>
        <taxon>Pseudomonadati</taxon>
        <taxon>Nitrospirota</taxon>
        <taxon>Nitrospiria</taxon>
        <taxon>Nitrospirales</taxon>
        <taxon>Nitrospiraceae</taxon>
        <taxon>Nitrospira</taxon>
    </lineage>
</organism>
<evidence type="ECO:0000256" key="2">
    <source>
        <dbReference type="ARBA" id="ARBA00022475"/>
    </source>
</evidence>
<evidence type="ECO:0008006" key="11">
    <source>
        <dbReference type="Google" id="ProtNLM"/>
    </source>
</evidence>
<dbReference type="RefSeq" id="WP_062484786.1">
    <property type="nucleotide sequence ID" value="NZ_LN885086.1"/>
</dbReference>
<keyword evidence="3 6" id="KW-0812">Transmembrane</keyword>
<dbReference type="InterPro" id="IPR025857">
    <property type="entry name" value="MacB_PCD"/>
</dbReference>
<feature type="domain" description="MacB-like periplasmic core" evidence="8">
    <location>
        <begin position="19"/>
        <end position="225"/>
    </location>
</feature>
<feature type="transmembrane region" description="Helical" evidence="6">
    <location>
        <begin position="248"/>
        <end position="271"/>
    </location>
</feature>
<feature type="transmembrane region" description="Helical" evidence="6">
    <location>
        <begin position="353"/>
        <end position="370"/>
    </location>
</feature>
<evidence type="ECO:0000259" key="7">
    <source>
        <dbReference type="Pfam" id="PF02687"/>
    </source>
</evidence>
<evidence type="ECO:0000256" key="1">
    <source>
        <dbReference type="ARBA" id="ARBA00004651"/>
    </source>
</evidence>
<dbReference type="GO" id="GO:0022857">
    <property type="term" value="F:transmembrane transporter activity"/>
    <property type="evidence" value="ECO:0007669"/>
    <property type="project" value="TreeGrafter"/>
</dbReference>
<dbReference type="GO" id="GO:0005886">
    <property type="term" value="C:plasma membrane"/>
    <property type="evidence" value="ECO:0007669"/>
    <property type="project" value="UniProtKB-SubCell"/>
</dbReference>
<reference evidence="10" key="1">
    <citation type="submission" date="2015-09" db="EMBL/GenBank/DDBJ databases">
        <authorList>
            <person name="Daims H."/>
        </authorList>
    </citation>
    <scope>NUCLEOTIDE SEQUENCE [LARGE SCALE GENOMIC DNA]</scope>
</reference>
<dbReference type="Pfam" id="PF12704">
    <property type="entry name" value="MacB_PCD"/>
    <property type="match status" value="1"/>
</dbReference>
<feature type="transmembrane region" description="Helical" evidence="6">
    <location>
        <begin position="291"/>
        <end position="311"/>
    </location>
</feature>
<dbReference type="Pfam" id="PF02687">
    <property type="entry name" value="FtsX"/>
    <property type="match status" value="1"/>
</dbReference>
<feature type="transmembrane region" description="Helical" evidence="6">
    <location>
        <begin position="20"/>
        <end position="40"/>
    </location>
</feature>
<keyword evidence="4 6" id="KW-1133">Transmembrane helix</keyword>
<protein>
    <recommendedName>
        <fullName evidence="11">ABC-type transport system, permease component</fullName>
    </recommendedName>
</protein>
<dbReference type="EMBL" id="LN885086">
    <property type="protein sequence ID" value="CUQ66848.1"/>
    <property type="molecule type" value="Genomic_DNA"/>
</dbReference>
<name>A0A0S4KU78_9BACT</name>
<feature type="transmembrane region" description="Helical" evidence="6">
    <location>
        <begin position="318"/>
        <end position="341"/>
    </location>
</feature>
<dbReference type="Proteomes" id="UP000066284">
    <property type="component" value="Chromosome 1"/>
</dbReference>
<evidence type="ECO:0000313" key="10">
    <source>
        <dbReference type="Proteomes" id="UP000066284"/>
    </source>
</evidence>
<evidence type="ECO:0000313" key="9">
    <source>
        <dbReference type="EMBL" id="CUQ66848.1"/>
    </source>
</evidence>
<keyword evidence="5 6" id="KW-0472">Membrane</keyword>
<dbReference type="AlphaFoldDB" id="A0A0S4KU78"/>
<dbReference type="InterPro" id="IPR050250">
    <property type="entry name" value="Macrolide_Exporter_MacB"/>
</dbReference>
<evidence type="ECO:0000256" key="5">
    <source>
        <dbReference type="ARBA" id="ARBA00023136"/>
    </source>
</evidence>
<evidence type="ECO:0000256" key="4">
    <source>
        <dbReference type="ARBA" id="ARBA00022989"/>
    </source>
</evidence>
<gene>
    <name evidence="9" type="ORF">NITINOP_1876</name>
</gene>
<dbReference type="InterPro" id="IPR003838">
    <property type="entry name" value="ABC3_permease_C"/>
</dbReference>
<evidence type="ECO:0000256" key="6">
    <source>
        <dbReference type="SAM" id="Phobius"/>
    </source>
</evidence>
<accession>A0A0S4KU78</accession>
<comment type="subcellular location">
    <subcellularLocation>
        <location evidence="1">Cell membrane</location>
        <topology evidence="1">Multi-pass membrane protein</topology>
    </subcellularLocation>
</comment>
<proteinExistence type="predicted"/>
<dbReference type="KEGG" id="nio:NITINOP_1876"/>
<evidence type="ECO:0000256" key="3">
    <source>
        <dbReference type="ARBA" id="ARBA00022692"/>
    </source>
</evidence>